<dbReference type="PANTHER" id="PTHR30135:SF3">
    <property type="entry name" value="GLUCONEOGENESIS FACTOR-RELATED"/>
    <property type="match status" value="1"/>
</dbReference>
<dbReference type="Gene3D" id="3.40.50.10680">
    <property type="entry name" value="CofD-like domains"/>
    <property type="match status" value="1"/>
</dbReference>
<dbReference type="EMBL" id="FUYN01000001">
    <property type="protein sequence ID" value="SKB26091.1"/>
    <property type="molecule type" value="Genomic_DNA"/>
</dbReference>
<dbReference type="InterPro" id="IPR038136">
    <property type="entry name" value="CofD-like_dom_sf"/>
</dbReference>
<keyword evidence="4" id="KW-1185">Reference proteome</keyword>
<dbReference type="NCBIfam" id="TIGR01826">
    <property type="entry name" value="CofD_related"/>
    <property type="match status" value="1"/>
</dbReference>
<dbReference type="PANTHER" id="PTHR30135">
    <property type="entry name" value="UNCHARACTERIZED PROTEIN YVCK-RELATED"/>
    <property type="match status" value="1"/>
</dbReference>
<dbReference type="Pfam" id="PF01933">
    <property type="entry name" value="CofD"/>
    <property type="match status" value="1"/>
</dbReference>
<evidence type="ECO:0000313" key="3">
    <source>
        <dbReference type="EMBL" id="SKB26091.1"/>
    </source>
</evidence>
<dbReference type="GO" id="GO:0008360">
    <property type="term" value="P:regulation of cell shape"/>
    <property type="evidence" value="ECO:0007669"/>
    <property type="project" value="UniProtKB-UniRule"/>
</dbReference>
<dbReference type="CDD" id="cd07187">
    <property type="entry name" value="YvcK_like"/>
    <property type="match status" value="1"/>
</dbReference>
<dbReference type="RefSeq" id="WP_079588373.1">
    <property type="nucleotide sequence ID" value="NZ_FUYN01000001.1"/>
</dbReference>
<evidence type="ECO:0000256" key="1">
    <source>
        <dbReference type="ARBA" id="ARBA00022490"/>
    </source>
</evidence>
<dbReference type="InterPro" id="IPR010119">
    <property type="entry name" value="Gluconeogen_factor"/>
</dbReference>
<name>A0A1T4ZTJ9_9FIRM</name>
<organism evidence="3 4">
    <name type="scientific">Acetoanaerobium noterae</name>
    <dbReference type="NCBI Taxonomy" id="745369"/>
    <lineage>
        <taxon>Bacteria</taxon>
        <taxon>Bacillati</taxon>
        <taxon>Bacillota</taxon>
        <taxon>Clostridia</taxon>
        <taxon>Peptostreptococcales</taxon>
        <taxon>Filifactoraceae</taxon>
        <taxon>Acetoanaerobium</taxon>
    </lineage>
</organism>
<dbReference type="Proteomes" id="UP000243406">
    <property type="component" value="Unassembled WGS sequence"/>
</dbReference>
<protein>
    <recommendedName>
        <fullName evidence="2">Putative gluconeogenesis factor</fullName>
    </recommendedName>
</protein>
<dbReference type="GO" id="GO:0005737">
    <property type="term" value="C:cytoplasm"/>
    <property type="evidence" value="ECO:0007669"/>
    <property type="project" value="UniProtKB-SubCell"/>
</dbReference>
<comment type="function">
    <text evidence="2">Required for morphogenesis under gluconeogenic growth conditions.</text>
</comment>
<dbReference type="OrthoDB" id="9783842at2"/>
<accession>A0A1T4ZTJ9</accession>
<reference evidence="4" key="1">
    <citation type="submission" date="2017-02" db="EMBL/GenBank/DDBJ databases">
        <authorList>
            <person name="Varghese N."/>
            <person name="Submissions S."/>
        </authorList>
    </citation>
    <scope>NUCLEOTIDE SEQUENCE [LARGE SCALE GENOMIC DNA]</scope>
    <source>
        <strain evidence="4">ATCC 35199</strain>
    </source>
</reference>
<dbReference type="HAMAP" id="MF_00973">
    <property type="entry name" value="Gluconeogen_factor"/>
    <property type="match status" value="1"/>
</dbReference>
<dbReference type="GO" id="GO:0043743">
    <property type="term" value="F:LPPG:FO 2-phospho-L-lactate transferase activity"/>
    <property type="evidence" value="ECO:0007669"/>
    <property type="project" value="InterPro"/>
</dbReference>
<evidence type="ECO:0000256" key="2">
    <source>
        <dbReference type="HAMAP-Rule" id="MF_00973"/>
    </source>
</evidence>
<dbReference type="InterPro" id="IPR002882">
    <property type="entry name" value="CofD"/>
</dbReference>
<dbReference type="AlphaFoldDB" id="A0A1T4ZTJ9"/>
<proteinExistence type="inferred from homology"/>
<gene>
    <name evidence="3" type="ORF">SAMN02745120_0377</name>
</gene>
<comment type="subcellular location">
    <subcellularLocation>
        <location evidence="2">Cytoplasm</location>
    </subcellularLocation>
</comment>
<comment type="similarity">
    <text evidence="2">Belongs to the gluconeogenesis factor family.</text>
</comment>
<evidence type="ECO:0000313" key="4">
    <source>
        <dbReference type="Proteomes" id="UP000243406"/>
    </source>
</evidence>
<keyword evidence="1 2" id="KW-0963">Cytoplasm</keyword>
<sequence>MKKKITVIGGGTGQANLLRGLKNYNIDLTAVVTMADDGGGSGKLRQEIGMLPPGDIRNCIIALSDIEPAMETLMQHRFKEGSLKGQSFGNLFLAALNEIYGDFELAISKISEILAVRGRALPVTLEDIHLVAKLANGNLVNGESNIAQECINQSTRIDKILLRPSNVEAFPEAIDRINNSDIIVLGPGSLYTSIIPNLLVADVAKAIYESKAVKIYVSNIMTEYGETTGYSIYNHMKAILDHSIFPIIDKAIINKKDIPGNILQKYLYEGQTPLFLDKKQKKQILELGIEVIQEDLITIKNELLIHDSDKISKVIMDLAKKTDSSKINQSIL</sequence>
<dbReference type="SUPFAM" id="SSF142338">
    <property type="entry name" value="CofD-like"/>
    <property type="match status" value="1"/>
</dbReference>